<dbReference type="AlphaFoldDB" id="A0A432ZQL2"/>
<protein>
    <recommendedName>
        <fullName evidence="2">DUF6701 domain-containing protein</fullName>
    </recommendedName>
</protein>
<dbReference type="EMBL" id="PIQH01000006">
    <property type="protein sequence ID" value="RUO80132.1"/>
    <property type="molecule type" value="Genomic_DNA"/>
</dbReference>
<reference evidence="3 4" key="1">
    <citation type="journal article" date="2011" name="Front. Microbiol.">
        <title>Genomic signatures of strain selection and enhancement in Bacillus atrophaeus var. globigii, a historical biowarfare simulant.</title>
        <authorList>
            <person name="Gibbons H.S."/>
            <person name="Broomall S.M."/>
            <person name="McNew L.A."/>
            <person name="Daligault H."/>
            <person name="Chapman C."/>
            <person name="Bruce D."/>
            <person name="Karavis M."/>
            <person name="Krepps M."/>
            <person name="McGregor P.A."/>
            <person name="Hong C."/>
            <person name="Park K.H."/>
            <person name="Akmal A."/>
            <person name="Feldman A."/>
            <person name="Lin J.S."/>
            <person name="Chang W.E."/>
            <person name="Higgs B.W."/>
            <person name="Demirev P."/>
            <person name="Lindquist J."/>
            <person name="Liem A."/>
            <person name="Fochler E."/>
            <person name="Read T.D."/>
            <person name="Tapia R."/>
            <person name="Johnson S."/>
            <person name="Bishop-Lilly K.A."/>
            <person name="Detter C."/>
            <person name="Han C."/>
            <person name="Sozhamannan S."/>
            <person name="Rosenzweig C.N."/>
            <person name="Skowronski E.W."/>
        </authorList>
    </citation>
    <scope>NUCLEOTIDE SEQUENCE [LARGE SCALE GENOMIC DNA]</scope>
    <source>
        <strain evidence="3 4">CC-PW-9</strain>
    </source>
</reference>
<evidence type="ECO:0000313" key="4">
    <source>
        <dbReference type="Proteomes" id="UP000287996"/>
    </source>
</evidence>
<dbReference type="InterPro" id="IPR046524">
    <property type="entry name" value="DUF6701"/>
</dbReference>
<organism evidence="3 4">
    <name type="scientific">Idiomarina tyrosinivorans</name>
    <dbReference type="NCBI Taxonomy" id="1445662"/>
    <lineage>
        <taxon>Bacteria</taxon>
        <taxon>Pseudomonadati</taxon>
        <taxon>Pseudomonadota</taxon>
        <taxon>Gammaproteobacteria</taxon>
        <taxon>Alteromonadales</taxon>
        <taxon>Idiomarinaceae</taxon>
        <taxon>Idiomarina</taxon>
    </lineage>
</organism>
<accession>A0A432ZQL2</accession>
<dbReference type="OrthoDB" id="9790247at2"/>
<sequence>MKNILALVMLLLSFASHARTYSLPADAGSFRLSSCSFSSGVVYCSSNVILQNNDVINITQPLTWEMAQDFTFGNNLRVNEFGNTSDLDIIVQANMNPGNGALINANLTVNGSINAANNASLTGDIQISGNLNLGNGATIEGNITVDGSLNMGNNNTISGDISATSMNIGQGNDIYGNLEGTNININGNNTTIYGNVNATGTVNNNGTITGYVNAPNVNDNSGGIEGETCDFNGNVGPCGSGAGVDHYALSYDGSALTCLAEPITVRACANSDCSTLAATTANFSVIAGSFSVSSNFDGSGLAQVNLPVATAGTYALAINSSATANFADQCVVAGSPAVCNITFVDSGFLVAWPQSVVDAGDEFSAQIQAVRTDTNTGACAAALTGSQTVNVTSDCTNPGSCAVAPSSAGTPLPEGTATPVTLSFDNAGMATLPLVHNDVGKLRVGVSFNAATGASLNGQSNDITVKPAAFAVTTTPAAAVNVGDLPGSPTFVAAGDIFTVQVVAMTSNEKMAPSYGQESPPQQPQIIATPSVAKPAPSGVLASTGWTYLGAGNGGYEDTQVSYNAVGVIKIRVQQNNYLGSGQGSEGTSGWVGRFIPAYFANTSTTTATLDNAQDDFTYIGQPLVFAEPFHLQLTPKTRQGQDIQNYLGDYFGFTASQKFVNREYSDSASTLTLSTAAAQQPTTTQDVVDALDTDAAFDIEIEDNDVRYNKPLTPIEPFDAAITLTLTAADLTDKDGVCFQQTAVGSCEELAIDNATGTELLYGRLRLEPAYASINQSIMLEFSAEYFTASGYFVQNLRDQSTAYSDAWFSAGAASVTGDYDFSDFNVTAVAAELVDGTTDTAQPLIVTPSVSSAGEITWSVNLDALGLPWLKYDWSPEAIPPKVFENPSSVIELGPYRGNDDIILQSEIAW</sequence>
<proteinExistence type="predicted"/>
<dbReference type="Proteomes" id="UP000287996">
    <property type="component" value="Unassembled WGS sequence"/>
</dbReference>
<feature type="chain" id="PRO_5018995733" description="DUF6701 domain-containing protein" evidence="1">
    <location>
        <begin position="19"/>
        <end position="912"/>
    </location>
</feature>
<evidence type="ECO:0000313" key="3">
    <source>
        <dbReference type="EMBL" id="RUO80132.1"/>
    </source>
</evidence>
<keyword evidence="4" id="KW-1185">Reference proteome</keyword>
<evidence type="ECO:0000259" key="2">
    <source>
        <dbReference type="Pfam" id="PF20419"/>
    </source>
</evidence>
<evidence type="ECO:0000256" key="1">
    <source>
        <dbReference type="SAM" id="SignalP"/>
    </source>
</evidence>
<keyword evidence="1" id="KW-0732">Signal</keyword>
<gene>
    <name evidence="3" type="ORF">CWI84_07490</name>
</gene>
<feature type="signal peptide" evidence="1">
    <location>
        <begin position="1"/>
        <end position="18"/>
    </location>
</feature>
<dbReference type="Pfam" id="PF20419">
    <property type="entry name" value="DUF6701"/>
    <property type="match status" value="1"/>
</dbReference>
<comment type="caution">
    <text evidence="3">The sequence shown here is derived from an EMBL/GenBank/DDBJ whole genome shotgun (WGS) entry which is preliminary data.</text>
</comment>
<name>A0A432ZQL2_9GAMM</name>
<dbReference type="RefSeq" id="WP_126841970.1">
    <property type="nucleotide sequence ID" value="NZ_PIQH01000006.1"/>
</dbReference>
<feature type="domain" description="DUF6701" evidence="2">
    <location>
        <begin position="330"/>
        <end position="910"/>
    </location>
</feature>